<protein>
    <recommendedName>
        <fullName evidence="12">Heparinase II N-terminal domain-containing protein</fullName>
    </recommendedName>
</protein>
<dbReference type="Proteomes" id="UP000749559">
    <property type="component" value="Unassembled WGS sequence"/>
</dbReference>
<dbReference type="PANTHER" id="PTHR15532:SF5">
    <property type="entry name" value="SULFOTRANSFERASE DOMAIN-CONTAINING PROTEIN"/>
    <property type="match status" value="1"/>
</dbReference>
<keyword evidence="5 9" id="KW-1133">Transmembrane helix</keyword>
<evidence type="ECO:0000256" key="6">
    <source>
        <dbReference type="ARBA" id="ARBA00023136"/>
    </source>
</evidence>
<evidence type="ECO:0000313" key="11">
    <source>
        <dbReference type="Proteomes" id="UP000749559"/>
    </source>
</evidence>
<comment type="caution">
    <text evidence="10">The sequence shown here is derived from an EMBL/GenBank/DDBJ whole genome shotgun (WGS) entry which is preliminary data.</text>
</comment>
<feature type="non-terminal residue" evidence="10">
    <location>
        <position position="1"/>
    </location>
</feature>
<dbReference type="GO" id="GO:0016020">
    <property type="term" value="C:membrane"/>
    <property type="evidence" value="ECO:0007669"/>
    <property type="project" value="UniProtKB-SubCell"/>
</dbReference>
<sequence length="832" mass="95832">TLLTRIYNKHFNVTKLVDIERTANRHPMLYFDNHAISGFKHKAETTHEHIAKDLQKARYDILKWKERTMPPGKYSKFAGSWNEIYGNVLPPLAMYLLIYPDDDKAFTFIQDSMDQLTKYPDWLVQAMSADEVPISHSLIGYATVFDFLYDRFDAQRQQMYLNKIINTTRDMYQKSHRRFWGKSYIQNHVASNMVGLLTGAIIASVHTQEANQWIKETLTLLEGNMYLLDLIRDGSLNEGVSYGAYTTRTLTQYLFLVKRHFDIDHSNNSWLREHFWFYFSTLLPGFKENVAIADCNINWWYGPESQLTYLDSFVLRNGWGNWLAGKIRAARKHGVSPGVNQRWTTHHTEFLWYDPSINATPPIKNDIPSLRIFPDWGVVTYGGGQDLKDGATFLSFKSSKLHGRVVSALVEKQHKGLSWANFNPGHEHPDQNSFVFAPNGKLLVTDGLYSMKWTYTNNVMMFSPSTASKCSKPWAGQIQDCAKWLEYRPVKGVTEWMDAKIVFVSQMQGMLYIVGEAAKAYPKSLKLKSVARHLLLLNSQLLLISDRVEVATDSSLTHWSTYFNNYQNKFQPFNDFSHKGAKMVIDDEEYRIIVKVADSENQPDVNITEVVTSQGVNIKRSLSNLNISSNLQGRTTDVFYILHSPSITLKDVQIMPHSDSKTEIKLKVNDDNTLISISHGTDGSNRGCVVHLHDPADKVVFTNQYDPSFDLDKILQQNTPPEHTNAANDEKLQRHIRDMLEKKTEMSSDIVTRKSEKIDPTLTENLTPYENTEWNHVYNLSRAVEDMQNLSKTTSKQTVQLFIILNGFVAAFGIYFLYKNIRLLRLKRYFIF</sequence>
<comment type="similarity">
    <text evidence="2">Belongs to the dermatan-sulfate isomerase family.</text>
</comment>
<name>A0A8S4NV15_OWEFU</name>
<keyword evidence="3 9" id="KW-0812">Transmembrane</keyword>
<evidence type="ECO:0000256" key="3">
    <source>
        <dbReference type="ARBA" id="ARBA00022692"/>
    </source>
</evidence>
<comment type="subcellular location">
    <subcellularLocation>
        <location evidence="1">Membrane</location>
        <topology evidence="1">Multi-pass membrane protein</topology>
    </subcellularLocation>
</comment>
<dbReference type="EMBL" id="CAIIXF020000005">
    <property type="protein sequence ID" value="CAH1784294.1"/>
    <property type="molecule type" value="Genomic_DNA"/>
</dbReference>
<dbReference type="OrthoDB" id="6281825at2759"/>
<evidence type="ECO:0000256" key="7">
    <source>
        <dbReference type="ARBA" id="ARBA00023180"/>
    </source>
</evidence>
<dbReference type="PANTHER" id="PTHR15532">
    <property type="match status" value="1"/>
</dbReference>
<keyword evidence="7" id="KW-0325">Glycoprotein</keyword>
<evidence type="ECO:0000256" key="5">
    <source>
        <dbReference type="ARBA" id="ARBA00022989"/>
    </source>
</evidence>
<reference evidence="10" key="1">
    <citation type="submission" date="2022-03" db="EMBL/GenBank/DDBJ databases">
        <authorList>
            <person name="Martin C."/>
        </authorList>
    </citation>
    <scope>NUCLEOTIDE SEQUENCE</scope>
</reference>
<evidence type="ECO:0000256" key="2">
    <source>
        <dbReference type="ARBA" id="ARBA00006556"/>
    </source>
</evidence>
<dbReference type="AlphaFoldDB" id="A0A8S4NV15"/>
<dbReference type="Gene3D" id="2.70.98.70">
    <property type="match status" value="1"/>
</dbReference>
<proteinExistence type="inferred from homology"/>
<keyword evidence="8" id="KW-0413">Isomerase</keyword>
<evidence type="ECO:0000313" key="10">
    <source>
        <dbReference type="EMBL" id="CAH1784294.1"/>
    </source>
</evidence>
<organism evidence="10 11">
    <name type="scientific">Owenia fusiformis</name>
    <name type="common">Polychaete worm</name>
    <dbReference type="NCBI Taxonomy" id="6347"/>
    <lineage>
        <taxon>Eukaryota</taxon>
        <taxon>Metazoa</taxon>
        <taxon>Spiralia</taxon>
        <taxon>Lophotrochozoa</taxon>
        <taxon>Annelida</taxon>
        <taxon>Polychaeta</taxon>
        <taxon>Sedentaria</taxon>
        <taxon>Canalipalpata</taxon>
        <taxon>Sabellida</taxon>
        <taxon>Oweniida</taxon>
        <taxon>Oweniidae</taxon>
        <taxon>Owenia</taxon>
    </lineage>
</organism>
<feature type="transmembrane region" description="Helical" evidence="9">
    <location>
        <begin position="799"/>
        <end position="818"/>
    </location>
</feature>
<evidence type="ECO:0000256" key="8">
    <source>
        <dbReference type="ARBA" id="ARBA00023235"/>
    </source>
</evidence>
<dbReference type="InterPro" id="IPR008929">
    <property type="entry name" value="Chondroitin_lyas"/>
</dbReference>
<evidence type="ECO:0000256" key="9">
    <source>
        <dbReference type="SAM" id="Phobius"/>
    </source>
</evidence>
<evidence type="ECO:0008006" key="12">
    <source>
        <dbReference type="Google" id="ProtNLM"/>
    </source>
</evidence>
<evidence type="ECO:0000256" key="1">
    <source>
        <dbReference type="ARBA" id="ARBA00004141"/>
    </source>
</evidence>
<accession>A0A8S4NV15</accession>
<dbReference type="InterPro" id="IPR052447">
    <property type="entry name" value="Dermatan-Sulfate_Isomerase"/>
</dbReference>
<keyword evidence="6 9" id="KW-0472">Membrane</keyword>
<evidence type="ECO:0000256" key="4">
    <source>
        <dbReference type="ARBA" id="ARBA00022729"/>
    </source>
</evidence>
<keyword evidence="4" id="KW-0732">Signal</keyword>
<gene>
    <name evidence="10" type="ORF">OFUS_LOCUS10519</name>
</gene>
<dbReference type="GO" id="GO:0047757">
    <property type="term" value="F:chondroitin-glucuronate 5-epimerase activity"/>
    <property type="evidence" value="ECO:0007669"/>
    <property type="project" value="TreeGrafter"/>
</dbReference>
<dbReference type="Gene3D" id="1.50.10.100">
    <property type="entry name" value="Chondroitin AC/alginate lyase"/>
    <property type="match status" value="1"/>
</dbReference>
<keyword evidence="11" id="KW-1185">Reference proteome</keyword>